<comment type="caution">
    <text evidence="1">The sequence shown here is derived from an EMBL/GenBank/DDBJ whole genome shotgun (WGS) entry which is preliminary data.</text>
</comment>
<protein>
    <submittedName>
        <fullName evidence="1">Uncharacterized protein</fullName>
    </submittedName>
</protein>
<dbReference type="EMBL" id="JARK01001339">
    <property type="protein sequence ID" value="EYC32213.1"/>
    <property type="molecule type" value="Genomic_DNA"/>
</dbReference>
<evidence type="ECO:0000313" key="1">
    <source>
        <dbReference type="EMBL" id="EYC32213.1"/>
    </source>
</evidence>
<evidence type="ECO:0000313" key="2">
    <source>
        <dbReference type="Proteomes" id="UP000024635"/>
    </source>
</evidence>
<dbReference type="OrthoDB" id="5877708at2759"/>
<name>A0A016VZM3_9BILA</name>
<accession>A0A016VZM3</accession>
<keyword evidence="2" id="KW-1185">Reference proteome</keyword>
<gene>
    <name evidence="1" type="primary">Acey_s0003.g1461</name>
    <name evidence="1" type="ORF">Y032_0003g1461</name>
</gene>
<dbReference type="AlphaFoldDB" id="A0A016VZM3"/>
<reference evidence="2" key="1">
    <citation type="journal article" date="2015" name="Nat. Genet.">
        <title>The genome and transcriptome of the zoonotic hookworm Ancylostoma ceylanicum identify infection-specific gene families.</title>
        <authorList>
            <person name="Schwarz E.M."/>
            <person name="Hu Y."/>
            <person name="Antoshechkin I."/>
            <person name="Miller M.M."/>
            <person name="Sternberg P.W."/>
            <person name="Aroian R.V."/>
        </authorList>
    </citation>
    <scope>NUCLEOTIDE SEQUENCE</scope>
    <source>
        <strain evidence="2">HY135</strain>
    </source>
</reference>
<dbReference type="Proteomes" id="UP000024635">
    <property type="component" value="Unassembled WGS sequence"/>
</dbReference>
<proteinExistence type="predicted"/>
<organism evidence="1 2">
    <name type="scientific">Ancylostoma ceylanicum</name>
    <dbReference type="NCBI Taxonomy" id="53326"/>
    <lineage>
        <taxon>Eukaryota</taxon>
        <taxon>Metazoa</taxon>
        <taxon>Ecdysozoa</taxon>
        <taxon>Nematoda</taxon>
        <taxon>Chromadorea</taxon>
        <taxon>Rhabditida</taxon>
        <taxon>Rhabditina</taxon>
        <taxon>Rhabditomorpha</taxon>
        <taxon>Strongyloidea</taxon>
        <taxon>Ancylostomatidae</taxon>
        <taxon>Ancylostomatinae</taxon>
        <taxon>Ancylostoma</taxon>
    </lineage>
</organism>
<sequence length="95" mass="10951">MDVSLKTMLTFANESRVFLAEDDNAATRLSLDHKRVRNITSERKEIGVTRYTGARRKFGLRIRDQRQKLHTVVHIPSRMATATKYPSLVSDLIHI</sequence>